<sequence length="101" mass="11330">MTNTSSLGEKIRLIREAEGLNRKELSELLDISYGSLNNYETKGIQLTESSIVKFTNHPRFEKYTLWLLTGKTNESIGQISPTLSPDGQDAQTLPRSDRKTG</sequence>
<dbReference type="AlphaFoldDB" id="A0A8I2IPR4"/>
<dbReference type="CDD" id="cd00093">
    <property type="entry name" value="HTH_XRE"/>
    <property type="match status" value="1"/>
</dbReference>
<dbReference type="PROSITE" id="PS50943">
    <property type="entry name" value="HTH_CROC1"/>
    <property type="match status" value="1"/>
</dbReference>
<organism evidence="3 4">
    <name type="scientific">Providencia huaxiensis</name>
    <dbReference type="NCBI Taxonomy" id="2027290"/>
    <lineage>
        <taxon>Bacteria</taxon>
        <taxon>Pseudomonadati</taxon>
        <taxon>Pseudomonadota</taxon>
        <taxon>Gammaproteobacteria</taxon>
        <taxon>Enterobacterales</taxon>
        <taxon>Morganellaceae</taxon>
        <taxon>Providencia</taxon>
    </lineage>
</organism>
<dbReference type="GO" id="GO:0003677">
    <property type="term" value="F:DNA binding"/>
    <property type="evidence" value="ECO:0007669"/>
    <property type="project" value="InterPro"/>
</dbReference>
<accession>A0A8I2IPR4</accession>
<dbReference type="RefSeq" id="WP_165880742.1">
    <property type="nucleotide sequence ID" value="NZ_JAGKLY010000006.1"/>
</dbReference>
<dbReference type="InterPro" id="IPR010982">
    <property type="entry name" value="Lambda_DNA-bd_dom_sf"/>
</dbReference>
<dbReference type="InterPro" id="IPR001387">
    <property type="entry name" value="Cro/C1-type_HTH"/>
</dbReference>
<dbReference type="SUPFAM" id="SSF47413">
    <property type="entry name" value="lambda repressor-like DNA-binding domains"/>
    <property type="match status" value="1"/>
</dbReference>
<dbReference type="EMBL" id="JAGKLY010000006">
    <property type="protein sequence ID" value="MBQ0269553.1"/>
    <property type="molecule type" value="Genomic_DNA"/>
</dbReference>
<evidence type="ECO:0000256" key="1">
    <source>
        <dbReference type="SAM" id="MobiDB-lite"/>
    </source>
</evidence>
<comment type="caution">
    <text evidence="3">The sequence shown here is derived from an EMBL/GenBank/DDBJ whole genome shotgun (WGS) entry which is preliminary data.</text>
</comment>
<dbReference type="SMART" id="SM00530">
    <property type="entry name" value="HTH_XRE"/>
    <property type="match status" value="1"/>
</dbReference>
<evidence type="ECO:0000313" key="3">
    <source>
        <dbReference type="EMBL" id="MBQ0269553.1"/>
    </source>
</evidence>
<feature type="domain" description="HTH cro/C1-type" evidence="2">
    <location>
        <begin position="11"/>
        <end position="41"/>
    </location>
</feature>
<name>A0A8I2IPR4_9GAMM</name>
<dbReference type="Proteomes" id="UP000674270">
    <property type="component" value="Unassembled WGS sequence"/>
</dbReference>
<dbReference type="Pfam" id="PF01381">
    <property type="entry name" value="HTH_3"/>
    <property type="match status" value="1"/>
</dbReference>
<evidence type="ECO:0000259" key="2">
    <source>
        <dbReference type="PROSITE" id="PS50943"/>
    </source>
</evidence>
<gene>
    <name evidence="3" type="ORF">J7T18_14705</name>
</gene>
<feature type="region of interest" description="Disordered" evidence="1">
    <location>
        <begin position="77"/>
        <end position="101"/>
    </location>
</feature>
<reference evidence="3" key="1">
    <citation type="submission" date="2021-03" db="EMBL/GenBank/DDBJ databases">
        <authorList>
            <person name="Stanton E."/>
        </authorList>
    </citation>
    <scope>NUCLEOTIDE SEQUENCE</scope>
    <source>
        <strain evidence="3">2020EL-00113</strain>
    </source>
</reference>
<protein>
    <submittedName>
        <fullName evidence="3">Helix-turn-helix transcriptional regulator</fullName>
    </submittedName>
</protein>
<proteinExistence type="predicted"/>
<dbReference type="Gene3D" id="1.10.260.40">
    <property type="entry name" value="lambda repressor-like DNA-binding domains"/>
    <property type="match status" value="1"/>
</dbReference>
<evidence type="ECO:0000313" key="4">
    <source>
        <dbReference type="Proteomes" id="UP000674270"/>
    </source>
</evidence>
<feature type="compositionally biased region" description="Polar residues" evidence="1">
    <location>
        <begin position="77"/>
        <end position="94"/>
    </location>
</feature>